<dbReference type="EMBL" id="BGZK01000665">
    <property type="protein sequence ID" value="GBP55335.1"/>
    <property type="molecule type" value="Genomic_DNA"/>
</dbReference>
<proteinExistence type="predicted"/>
<sequence length="113" mass="12910">MTDGDTIFLQIVENKSFKALIKGSQQLTKPPKVMCRITAKNKISNEYNEFKKNLKLELDNVEFVCSAVDIWSSSKRSWGLQSIGLKVRLLKGKVLQLIAEDSRGLIHMIKRMK</sequence>
<dbReference type="Proteomes" id="UP000299102">
    <property type="component" value="Unassembled WGS sequence"/>
</dbReference>
<evidence type="ECO:0000313" key="2">
    <source>
        <dbReference type="Proteomes" id="UP000299102"/>
    </source>
</evidence>
<keyword evidence="2" id="KW-1185">Reference proteome</keyword>
<comment type="caution">
    <text evidence="1">The sequence shown here is derived from an EMBL/GenBank/DDBJ whole genome shotgun (WGS) entry which is preliminary data.</text>
</comment>
<accession>A0A4C1WZ56</accession>
<gene>
    <name evidence="1" type="ORF">EVAR_43090_1</name>
</gene>
<organism evidence="1 2">
    <name type="scientific">Eumeta variegata</name>
    <name type="common">Bagworm moth</name>
    <name type="synonym">Eumeta japonica</name>
    <dbReference type="NCBI Taxonomy" id="151549"/>
    <lineage>
        <taxon>Eukaryota</taxon>
        <taxon>Metazoa</taxon>
        <taxon>Ecdysozoa</taxon>
        <taxon>Arthropoda</taxon>
        <taxon>Hexapoda</taxon>
        <taxon>Insecta</taxon>
        <taxon>Pterygota</taxon>
        <taxon>Neoptera</taxon>
        <taxon>Endopterygota</taxon>
        <taxon>Lepidoptera</taxon>
        <taxon>Glossata</taxon>
        <taxon>Ditrysia</taxon>
        <taxon>Tineoidea</taxon>
        <taxon>Psychidae</taxon>
        <taxon>Oiketicinae</taxon>
        <taxon>Eumeta</taxon>
    </lineage>
</organism>
<protein>
    <submittedName>
        <fullName evidence="1">Uncharacterized protein</fullName>
    </submittedName>
</protein>
<dbReference type="AlphaFoldDB" id="A0A4C1WZ56"/>
<reference evidence="1 2" key="1">
    <citation type="journal article" date="2019" name="Commun. Biol.">
        <title>The bagworm genome reveals a unique fibroin gene that provides high tensile strength.</title>
        <authorList>
            <person name="Kono N."/>
            <person name="Nakamura H."/>
            <person name="Ohtoshi R."/>
            <person name="Tomita M."/>
            <person name="Numata K."/>
            <person name="Arakawa K."/>
        </authorList>
    </citation>
    <scope>NUCLEOTIDE SEQUENCE [LARGE SCALE GENOMIC DNA]</scope>
</reference>
<dbReference type="OrthoDB" id="10057873at2759"/>
<name>A0A4C1WZ56_EUMVA</name>
<evidence type="ECO:0000313" key="1">
    <source>
        <dbReference type="EMBL" id="GBP55335.1"/>
    </source>
</evidence>